<dbReference type="UniPathway" id="UPA00189">
    <property type="reaction ID" value="UER00296"/>
</dbReference>
<dbReference type="STRING" id="1797729.A3A60_03335"/>
<dbReference type="PROSITE" id="PS51553">
    <property type="entry name" value="GMPS_ATP_PPASE"/>
    <property type="match status" value="1"/>
</dbReference>
<dbReference type="FunFam" id="3.40.50.880:FF:000001">
    <property type="entry name" value="GMP synthase [glutamine-hydrolyzing]"/>
    <property type="match status" value="1"/>
</dbReference>
<name>A0A1F5I3U4_9BACT</name>
<comment type="pathway">
    <text evidence="2 9">Purine metabolism; GMP biosynthesis; GMP from XMP (L-Gln route): step 1/1.</text>
</comment>
<dbReference type="Pfam" id="PF00117">
    <property type="entry name" value="GATase"/>
    <property type="match status" value="1"/>
</dbReference>
<dbReference type="InterPro" id="IPR029062">
    <property type="entry name" value="Class_I_gatase-like"/>
</dbReference>
<dbReference type="GO" id="GO:0005829">
    <property type="term" value="C:cytosol"/>
    <property type="evidence" value="ECO:0007669"/>
    <property type="project" value="TreeGrafter"/>
</dbReference>
<comment type="catalytic activity">
    <reaction evidence="9">
        <text>XMP + L-glutamine + ATP + H2O = GMP + L-glutamate + AMP + diphosphate + 2 H(+)</text>
        <dbReference type="Rhea" id="RHEA:11680"/>
        <dbReference type="ChEBI" id="CHEBI:15377"/>
        <dbReference type="ChEBI" id="CHEBI:15378"/>
        <dbReference type="ChEBI" id="CHEBI:29985"/>
        <dbReference type="ChEBI" id="CHEBI:30616"/>
        <dbReference type="ChEBI" id="CHEBI:33019"/>
        <dbReference type="ChEBI" id="CHEBI:57464"/>
        <dbReference type="ChEBI" id="CHEBI:58115"/>
        <dbReference type="ChEBI" id="CHEBI:58359"/>
        <dbReference type="ChEBI" id="CHEBI:456215"/>
        <dbReference type="EC" id="6.3.5.2"/>
    </reaction>
</comment>
<keyword evidence="7 9" id="KW-0067">ATP-binding</keyword>
<dbReference type="EC" id="6.3.5.2" evidence="9"/>
<evidence type="ECO:0000259" key="11">
    <source>
        <dbReference type="PROSITE" id="PS51553"/>
    </source>
</evidence>
<dbReference type="InterPro" id="IPR014729">
    <property type="entry name" value="Rossmann-like_a/b/a_fold"/>
</dbReference>
<dbReference type="GO" id="GO:0003921">
    <property type="term" value="F:GMP synthase activity"/>
    <property type="evidence" value="ECO:0007669"/>
    <property type="project" value="InterPro"/>
</dbReference>
<organism evidence="12 13">
    <name type="scientific">Candidatus Curtissbacteria bacterium RIFCSPLOWO2_01_FULL_42_26</name>
    <dbReference type="NCBI Taxonomy" id="1797729"/>
    <lineage>
        <taxon>Bacteria</taxon>
        <taxon>Candidatus Curtissiibacteriota</taxon>
    </lineage>
</organism>
<proteinExistence type="inferred from homology"/>
<dbReference type="Pfam" id="PF00958">
    <property type="entry name" value="GMP_synt_C"/>
    <property type="match status" value="1"/>
</dbReference>
<dbReference type="NCBIfam" id="TIGR00888">
    <property type="entry name" value="guaA_Nterm"/>
    <property type="match status" value="1"/>
</dbReference>
<dbReference type="PRINTS" id="PR00096">
    <property type="entry name" value="GATASE"/>
</dbReference>
<evidence type="ECO:0000256" key="7">
    <source>
        <dbReference type="ARBA" id="ARBA00022840"/>
    </source>
</evidence>
<dbReference type="PANTHER" id="PTHR11922">
    <property type="entry name" value="GMP SYNTHASE-RELATED"/>
    <property type="match status" value="1"/>
</dbReference>
<dbReference type="InterPro" id="IPR017926">
    <property type="entry name" value="GATASE"/>
</dbReference>
<dbReference type="PANTHER" id="PTHR11922:SF2">
    <property type="entry name" value="GMP SYNTHASE [GLUTAMINE-HYDROLYZING]"/>
    <property type="match status" value="1"/>
</dbReference>
<dbReference type="GO" id="GO:0005524">
    <property type="term" value="F:ATP binding"/>
    <property type="evidence" value="ECO:0007669"/>
    <property type="project" value="UniProtKB-UniRule"/>
</dbReference>
<dbReference type="HAMAP" id="MF_00344">
    <property type="entry name" value="GMP_synthase"/>
    <property type="match status" value="1"/>
</dbReference>
<evidence type="ECO:0000256" key="6">
    <source>
        <dbReference type="ARBA" id="ARBA00022755"/>
    </source>
</evidence>
<feature type="domain" description="GMPS ATP-PPase" evidence="11">
    <location>
        <begin position="191"/>
        <end position="381"/>
    </location>
</feature>
<evidence type="ECO:0000256" key="3">
    <source>
        <dbReference type="ARBA" id="ARBA00022598"/>
    </source>
</evidence>
<evidence type="ECO:0000256" key="8">
    <source>
        <dbReference type="ARBA" id="ARBA00022962"/>
    </source>
</evidence>
<keyword evidence="8 9" id="KW-0315">Glutamine amidotransferase</keyword>
<dbReference type="InterPro" id="IPR022955">
    <property type="entry name" value="GMP_synthase"/>
</dbReference>
<sequence>MVVVINFGGQYAHLIARRVRELGVKSELVNPDIKIEALKRLNPQALILSGSPYSVYERNSPKVNPEIYDLKIPVLGICYGMHLIAEQLGGRVAGQNSKQFGKVKIKWQKSNLFDGLVGEQTVWFSHGDIIKSSPPGFKSIGKTSTVPIAAFENSNNKIYGIQFHPEVTHTSCGMQILENFLFNIAKCKKDWDLKQIRDSMIKNLKSELISDKVLMAISGGVDSLVAATLLKEAISNKLYCLFIDTGLLRSYDRTDFKKVINKVKFPNVKVVEAGDRFLQILKGVIDPEEKRVKIAKLYFEILKEEAKKIGKVAYLAQGTIYPDRIESAAHTKHADKIKSHHNVTLPHGLKLKIIEPLADLYKDEVRKLGKLLNLPNEFLNRHPFPGPGLAIRILGEVTAERLEIVRQADEIFISELKSSGIYVKVAQSLAALLPVKSVGVMGDARTYSYIISLRSVDTLDFMTADWSKIPTEVLEKVSSRIVNEVRGVNRVVYDITQKPPATIEYE</sequence>
<dbReference type="SUPFAM" id="SSF52317">
    <property type="entry name" value="Class I glutamine amidotransferase-like"/>
    <property type="match status" value="1"/>
</dbReference>
<evidence type="ECO:0000256" key="9">
    <source>
        <dbReference type="HAMAP-Rule" id="MF_00344"/>
    </source>
</evidence>
<dbReference type="EMBL" id="MFBS01000004">
    <property type="protein sequence ID" value="OGE11073.1"/>
    <property type="molecule type" value="Genomic_DNA"/>
</dbReference>
<accession>A0A1F5I3U4</accession>
<evidence type="ECO:0000313" key="13">
    <source>
        <dbReference type="Proteomes" id="UP000179227"/>
    </source>
</evidence>
<dbReference type="NCBIfam" id="TIGR00884">
    <property type="entry name" value="guaA_Cterm"/>
    <property type="match status" value="1"/>
</dbReference>
<dbReference type="PROSITE" id="PS51273">
    <property type="entry name" value="GATASE_TYPE_1"/>
    <property type="match status" value="1"/>
</dbReference>
<evidence type="ECO:0000256" key="4">
    <source>
        <dbReference type="ARBA" id="ARBA00022741"/>
    </source>
</evidence>
<keyword evidence="3 9" id="KW-0436">Ligase</keyword>
<feature type="active site" evidence="9">
    <location>
        <position position="166"/>
    </location>
</feature>
<keyword evidence="5 9" id="KW-0332">GMP biosynthesis</keyword>
<gene>
    <name evidence="9" type="primary">guaA</name>
    <name evidence="12" type="ORF">A3A60_03335</name>
</gene>
<dbReference type="SUPFAM" id="SSF54810">
    <property type="entry name" value="GMP synthetase C-terminal dimerisation domain"/>
    <property type="match status" value="1"/>
</dbReference>
<keyword evidence="4 9" id="KW-0547">Nucleotide-binding</keyword>
<evidence type="ECO:0000256" key="5">
    <source>
        <dbReference type="ARBA" id="ARBA00022749"/>
    </source>
</evidence>
<keyword evidence="6 9" id="KW-0658">Purine biosynthesis</keyword>
<reference evidence="12 13" key="1">
    <citation type="journal article" date="2016" name="Nat. Commun.">
        <title>Thousands of microbial genomes shed light on interconnected biogeochemical processes in an aquifer system.</title>
        <authorList>
            <person name="Anantharaman K."/>
            <person name="Brown C.T."/>
            <person name="Hug L.A."/>
            <person name="Sharon I."/>
            <person name="Castelle C.J."/>
            <person name="Probst A.J."/>
            <person name="Thomas B.C."/>
            <person name="Singh A."/>
            <person name="Wilkins M.J."/>
            <person name="Karaoz U."/>
            <person name="Brodie E.L."/>
            <person name="Williams K.H."/>
            <person name="Hubbard S.S."/>
            <person name="Banfield J.F."/>
        </authorList>
    </citation>
    <scope>NUCLEOTIDE SEQUENCE [LARGE SCALE GENOMIC DNA]</scope>
</reference>
<comment type="caution">
    <text evidence="12">The sequence shown here is derived from an EMBL/GenBank/DDBJ whole genome shotgun (WGS) entry which is preliminary data.</text>
</comment>
<dbReference type="InterPro" id="IPR001674">
    <property type="entry name" value="GMP_synth_C"/>
</dbReference>
<dbReference type="Gene3D" id="3.30.300.10">
    <property type="match status" value="1"/>
</dbReference>
<comment type="function">
    <text evidence="1 9">Catalyzes the synthesis of GMP from XMP.</text>
</comment>
<dbReference type="FunFam" id="3.30.300.10:FF:000002">
    <property type="entry name" value="GMP synthase [glutamine-hydrolyzing]"/>
    <property type="match status" value="1"/>
</dbReference>
<feature type="active site" evidence="9">
    <location>
        <position position="164"/>
    </location>
</feature>
<dbReference type="CDD" id="cd01742">
    <property type="entry name" value="GATase1_GMP_Synthase"/>
    <property type="match status" value="1"/>
</dbReference>
<dbReference type="CDD" id="cd01997">
    <property type="entry name" value="GMP_synthase_C"/>
    <property type="match status" value="1"/>
</dbReference>
<dbReference type="Proteomes" id="UP000179227">
    <property type="component" value="Unassembled WGS sequence"/>
</dbReference>
<evidence type="ECO:0000256" key="2">
    <source>
        <dbReference type="ARBA" id="ARBA00005153"/>
    </source>
</evidence>
<dbReference type="Gene3D" id="3.40.50.620">
    <property type="entry name" value="HUPs"/>
    <property type="match status" value="1"/>
</dbReference>
<evidence type="ECO:0000313" key="12">
    <source>
        <dbReference type="EMBL" id="OGE11073.1"/>
    </source>
</evidence>
<feature type="active site" description="Nucleophile" evidence="9">
    <location>
        <position position="78"/>
    </location>
</feature>
<feature type="binding site" evidence="10">
    <location>
        <begin position="218"/>
        <end position="224"/>
    </location>
    <ligand>
        <name>ATP</name>
        <dbReference type="ChEBI" id="CHEBI:30616"/>
    </ligand>
</feature>
<protein>
    <recommendedName>
        <fullName evidence="9">GMP synthase [glutamine-hydrolyzing]</fullName>
        <ecNumber evidence="9">6.3.5.2</ecNumber>
    </recommendedName>
    <alternativeName>
        <fullName evidence="9">GMP synthetase</fullName>
    </alternativeName>
    <alternativeName>
        <fullName evidence="9">Glutamine amidotransferase</fullName>
    </alternativeName>
</protein>
<evidence type="ECO:0000256" key="10">
    <source>
        <dbReference type="PROSITE-ProRule" id="PRU00886"/>
    </source>
</evidence>
<dbReference type="Gene3D" id="3.40.50.880">
    <property type="match status" value="1"/>
</dbReference>
<dbReference type="SUPFAM" id="SSF52402">
    <property type="entry name" value="Adenine nucleotide alpha hydrolases-like"/>
    <property type="match status" value="1"/>
</dbReference>
<dbReference type="AlphaFoldDB" id="A0A1F5I3U4"/>
<dbReference type="InterPro" id="IPR004739">
    <property type="entry name" value="GMP_synth_GATase"/>
</dbReference>
<dbReference type="NCBIfam" id="NF000848">
    <property type="entry name" value="PRK00074.1"/>
    <property type="match status" value="1"/>
</dbReference>
<evidence type="ECO:0000256" key="1">
    <source>
        <dbReference type="ARBA" id="ARBA00002332"/>
    </source>
</evidence>
<comment type="subunit">
    <text evidence="9">Homodimer.</text>
</comment>
<dbReference type="InterPro" id="IPR025777">
    <property type="entry name" value="GMPS_ATP_PPase_dom"/>
</dbReference>